<keyword evidence="5" id="KW-0812">Transmembrane</keyword>
<feature type="region of interest" description="Disordered" evidence="11">
    <location>
        <begin position="1"/>
        <end position="32"/>
    </location>
</feature>
<dbReference type="OrthoDB" id="6975458at2"/>
<evidence type="ECO:0000256" key="2">
    <source>
        <dbReference type="ARBA" id="ARBA00011233"/>
    </source>
</evidence>
<sequence>MPRRSCAYERPTRSARTDRDREPVRTDRSSDKYDTETDLKFKSFKILAIAAACAAPALASAQFQLGSGVEMRIYGVADIMMQHYRADGDGGTHTRSVVDAGGLGSSRLGFLFTKELANGMKAGVRLESGFNTDSGRLGSTGGSADRVYSRQAYVSLAGSFGEVRMGRVQGPSYLYSLDFDPAQLGPYGTQGALLIQGSGTPGTPSRALDPNVPAGSVGFMINPISRTDNTIHYLSPKFGGFSLQASHSPSESVAGASSMTNAYLRYETGDWAFGYAIHHLGNNRRGGAVKTTDVLEHSIGVFTKVIKGTDLGLTFSYKDKTNQAVDANGDVAISKAEKALILSGVTRLTEVDHLLYTIGQYFSPLDDADARSAALYYRHYIDPTFAVFAGISYLTQDDNSQIRPSPSAPRVRAGGDVTTFSVGVNFRF</sequence>
<evidence type="ECO:0000256" key="9">
    <source>
        <dbReference type="ARBA" id="ARBA00023136"/>
    </source>
</evidence>
<dbReference type="AlphaFoldDB" id="A0A2S5T156"/>
<dbReference type="Pfam" id="PF13609">
    <property type="entry name" value="Porin_4"/>
    <property type="match status" value="1"/>
</dbReference>
<dbReference type="PANTHER" id="PTHR34501">
    <property type="entry name" value="PROTEIN YDDL-RELATED"/>
    <property type="match status" value="1"/>
</dbReference>
<keyword evidence="6" id="KW-0732">Signal</keyword>
<evidence type="ECO:0000256" key="5">
    <source>
        <dbReference type="ARBA" id="ARBA00022692"/>
    </source>
</evidence>
<dbReference type="GO" id="GO:0015288">
    <property type="term" value="F:porin activity"/>
    <property type="evidence" value="ECO:0007669"/>
    <property type="project" value="UniProtKB-KW"/>
</dbReference>
<evidence type="ECO:0000256" key="10">
    <source>
        <dbReference type="ARBA" id="ARBA00023237"/>
    </source>
</evidence>
<comment type="subunit">
    <text evidence="2">Homotrimer.</text>
</comment>
<keyword evidence="9" id="KW-0472">Membrane</keyword>
<organism evidence="13 14">
    <name type="scientific">Caldimonas thermodepolymerans</name>
    <dbReference type="NCBI Taxonomy" id="215580"/>
    <lineage>
        <taxon>Bacteria</taxon>
        <taxon>Pseudomonadati</taxon>
        <taxon>Pseudomonadota</taxon>
        <taxon>Betaproteobacteria</taxon>
        <taxon>Burkholderiales</taxon>
        <taxon>Sphaerotilaceae</taxon>
        <taxon>Caldimonas</taxon>
    </lineage>
</organism>
<dbReference type="SUPFAM" id="SSF56935">
    <property type="entry name" value="Porins"/>
    <property type="match status" value="1"/>
</dbReference>
<keyword evidence="7" id="KW-0406">Ion transport</keyword>
<evidence type="ECO:0000256" key="6">
    <source>
        <dbReference type="ARBA" id="ARBA00022729"/>
    </source>
</evidence>
<dbReference type="GO" id="GO:0006811">
    <property type="term" value="P:monoatomic ion transport"/>
    <property type="evidence" value="ECO:0007669"/>
    <property type="project" value="UniProtKB-KW"/>
</dbReference>
<evidence type="ECO:0000256" key="8">
    <source>
        <dbReference type="ARBA" id="ARBA00023114"/>
    </source>
</evidence>
<keyword evidence="4" id="KW-1134">Transmembrane beta strand</keyword>
<proteinExistence type="predicted"/>
<dbReference type="InterPro" id="IPR033900">
    <property type="entry name" value="Gram_neg_porin_domain"/>
</dbReference>
<evidence type="ECO:0000256" key="4">
    <source>
        <dbReference type="ARBA" id="ARBA00022452"/>
    </source>
</evidence>
<protein>
    <recommendedName>
        <fullName evidence="12">Porin domain-containing protein</fullName>
    </recommendedName>
</protein>
<accession>A0A2S5T156</accession>
<dbReference type="CDD" id="cd00342">
    <property type="entry name" value="gram_neg_porins"/>
    <property type="match status" value="1"/>
</dbReference>
<feature type="domain" description="Porin" evidence="12">
    <location>
        <begin position="48"/>
        <end position="399"/>
    </location>
</feature>
<dbReference type="EMBL" id="PSNY01000021">
    <property type="protein sequence ID" value="PPE68682.1"/>
    <property type="molecule type" value="Genomic_DNA"/>
</dbReference>
<evidence type="ECO:0000256" key="11">
    <source>
        <dbReference type="SAM" id="MobiDB-lite"/>
    </source>
</evidence>
<evidence type="ECO:0000313" key="13">
    <source>
        <dbReference type="EMBL" id="PPE68682.1"/>
    </source>
</evidence>
<evidence type="ECO:0000256" key="7">
    <source>
        <dbReference type="ARBA" id="ARBA00023065"/>
    </source>
</evidence>
<reference evidence="13 14" key="1">
    <citation type="submission" date="2018-02" db="EMBL/GenBank/DDBJ databases">
        <title>Reclassifiation of [Polyangium] brachysporum DSM 7029 as Guopingzhaonella breviflexa gen. nov., sp. nov., a member of the family Comamonadaceae.</title>
        <authorList>
            <person name="Tang B."/>
        </authorList>
    </citation>
    <scope>NUCLEOTIDE SEQUENCE [LARGE SCALE GENOMIC DNA]</scope>
    <source>
        <strain evidence="13 14">DSM 15344</strain>
    </source>
</reference>
<dbReference type="GO" id="GO:0009279">
    <property type="term" value="C:cell outer membrane"/>
    <property type="evidence" value="ECO:0007669"/>
    <property type="project" value="UniProtKB-SubCell"/>
</dbReference>
<evidence type="ECO:0000313" key="14">
    <source>
        <dbReference type="Proteomes" id="UP000239406"/>
    </source>
</evidence>
<keyword evidence="10" id="KW-0998">Cell outer membrane</keyword>
<dbReference type="Proteomes" id="UP000239406">
    <property type="component" value="Unassembled WGS sequence"/>
</dbReference>
<dbReference type="Gene3D" id="2.40.160.10">
    <property type="entry name" value="Porin"/>
    <property type="match status" value="1"/>
</dbReference>
<dbReference type="InterPro" id="IPR050298">
    <property type="entry name" value="Gram-neg_bact_OMP"/>
</dbReference>
<keyword evidence="14" id="KW-1185">Reference proteome</keyword>
<dbReference type="GO" id="GO:0046930">
    <property type="term" value="C:pore complex"/>
    <property type="evidence" value="ECO:0007669"/>
    <property type="project" value="UniProtKB-KW"/>
</dbReference>
<name>A0A2S5T156_9BURK</name>
<evidence type="ECO:0000256" key="1">
    <source>
        <dbReference type="ARBA" id="ARBA00004571"/>
    </source>
</evidence>
<dbReference type="PANTHER" id="PTHR34501:SF9">
    <property type="entry name" value="MAJOR OUTER MEMBRANE PROTEIN P.IA"/>
    <property type="match status" value="1"/>
</dbReference>
<dbReference type="InterPro" id="IPR023614">
    <property type="entry name" value="Porin_dom_sf"/>
</dbReference>
<comment type="subcellular location">
    <subcellularLocation>
        <location evidence="1">Cell outer membrane</location>
        <topology evidence="1">Multi-pass membrane protein</topology>
    </subcellularLocation>
</comment>
<keyword evidence="8" id="KW-0626">Porin</keyword>
<keyword evidence="3" id="KW-0813">Transport</keyword>
<evidence type="ECO:0000256" key="3">
    <source>
        <dbReference type="ARBA" id="ARBA00022448"/>
    </source>
</evidence>
<gene>
    <name evidence="13" type="ORF">C1702_15760</name>
</gene>
<evidence type="ECO:0000259" key="12">
    <source>
        <dbReference type="Pfam" id="PF13609"/>
    </source>
</evidence>
<comment type="caution">
    <text evidence="13">The sequence shown here is derived from an EMBL/GenBank/DDBJ whole genome shotgun (WGS) entry which is preliminary data.</text>
</comment>